<dbReference type="InterPro" id="IPR011545">
    <property type="entry name" value="DEAD/DEAH_box_helicase_dom"/>
</dbReference>
<proteinExistence type="predicted"/>
<dbReference type="Pfam" id="PF19833">
    <property type="entry name" value="RecG_dom3_C"/>
    <property type="match status" value="1"/>
</dbReference>
<dbReference type="GO" id="GO:0003677">
    <property type="term" value="F:DNA binding"/>
    <property type="evidence" value="ECO:0007669"/>
    <property type="project" value="UniProtKB-KW"/>
</dbReference>
<evidence type="ECO:0000259" key="8">
    <source>
        <dbReference type="PROSITE" id="PS51192"/>
    </source>
</evidence>
<evidence type="ECO:0000256" key="7">
    <source>
        <dbReference type="ARBA" id="ARBA00023204"/>
    </source>
</evidence>
<dbReference type="Pfam" id="PF00270">
    <property type="entry name" value="DEAD"/>
    <property type="match status" value="1"/>
</dbReference>
<keyword evidence="4" id="KW-0347">Helicase</keyword>
<dbReference type="InterPro" id="IPR014001">
    <property type="entry name" value="Helicase_ATP-bd"/>
</dbReference>
<dbReference type="PROSITE" id="PS51192">
    <property type="entry name" value="HELICASE_ATP_BIND_1"/>
    <property type="match status" value="1"/>
</dbReference>
<feature type="domain" description="Helicase C-terminal" evidence="9">
    <location>
        <begin position="117"/>
        <end position="277"/>
    </location>
</feature>
<comment type="caution">
    <text evidence="10">The sequence shown here is derived from an EMBL/GenBank/DDBJ whole genome shotgun (WGS) entry which is preliminary data.</text>
</comment>
<keyword evidence="1" id="KW-0547">Nucleotide-binding</keyword>
<dbReference type="EMBL" id="LAZR01064379">
    <property type="protein sequence ID" value="KKK57644.1"/>
    <property type="molecule type" value="Genomic_DNA"/>
</dbReference>
<feature type="non-terminal residue" evidence="10">
    <location>
        <position position="1"/>
    </location>
</feature>
<evidence type="ECO:0008006" key="11">
    <source>
        <dbReference type="Google" id="ProtNLM"/>
    </source>
</evidence>
<accession>A0A0F8YU71</accession>
<protein>
    <recommendedName>
        <fullName evidence="11">Helicase C-terminal domain-containing protein</fullName>
    </recommendedName>
</protein>
<dbReference type="SMART" id="SM00490">
    <property type="entry name" value="HELICc"/>
    <property type="match status" value="1"/>
</dbReference>
<evidence type="ECO:0000256" key="4">
    <source>
        <dbReference type="ARBA" id="ARBA00022806"/>
    </source>
</evidence>
<dbReference type="AlphaFoldDB" id="A0A0F8YU71"/>
<dbReference type="SUPFAM" id="SSF52540">
    <property type="entry name" value="P-loop containing nucleoside triphosphate hydrolases"/>
    <property type="match status" value="1"/>
</dbReference>
<dbReference type="GO" id="GO:0003678">
    <property type="term" value="F:DNA helicase activity"/>
    <property type="evidence" value="ECO:0007669"/>
    <property type="project" value="TreeGrafter"/>
</dbReference>
<evidence type="ECO:0000256" key="6">
    <source>
        <dbReference type="ARBA" id="ARBA00023125"/>
    </source>
</evidence>
<keyword evidence="6" id="KW-0238">DNA-binding</keyword>
<name>A0A0F8YU71_9ZZZZ</name>
<evidence type="ECO:0000256" key="3">
    <source>
        <dbReference type="ARBA" id="ARBA00022801"/>
    </source>
</evidence>
<evidence type="ECO:0000313" key="10">
    <source>
        <dbReference type="EMBL" id="KKK57644.1"/>
    </source>
</evidence>
<dbReference type="Pfam" id="PF00271">
    <property type="entry name" value="Helicase_C"/>
    <property type="match status" value="1"/>
</dbReference>
<dbReference type="GO" id="GO:0006281">
    <property type="term" value="P:DNA repair"/>
    <property type="evidence" value="ECO:0007669"/>
    <property type="project" value="UniProtKB-KW"/>
</dbReference>
<evidence type="ECO:0000259" key="9">
    <source>
        <dbReference type="PROSITE" id="PS51194"/>
    </source>
</evidence>
<organism evidence="10">
    <name type="scientific">marine sediment metagenome</name>
    <dbReference type="NCBI Taxonomy" id="412755"/>
    <lineage>
        <taxon>unclassified sequences</taxon>
        <taxon>metagenomes</taxon>
        <taxon>ecological metagenomes</taxon>
    </lineage>
</organism>
<dbReference type="Gene3D" id="3.40.50.300">
    <property type="entry name" value="P-loop containing nucleotide triphosphate hydrolases"/>
    <property type="match status" value="2"/>
</dbReference>
<feature type="domain" description="Helicase ATP-binding" evidence="8">
    <location>
        <begin position="1"/>
        <end position="98"/>
    </location>
</feature>
<gene>
    <name evidence="10" type="ORF">LCGC14_3052400</name>
</gene>
<evidence type="ECO:0000256" key="2">
    <source>
        <dbReference type="ARBA" id="ARBA00022763"/>
    </source>
</evidence>
<dbReference type="InterPro" id="IPR047112">
    <property type="entry name" value="RecG/Mfd"/>
</dbReference>
<sequence>TVALLIGDIAQVRKRELQQRISDGDIDIVIGTHALIQKGVEFCRLGLAVVDEQHRFGVAQRSQLRQKGFNPHMLVMTATPIPRTLALTLYGDLDLSIIDQLPPGRQVVKTKWLKPVQRDSAYAFLRRQVAAHRQAFIICPFVEESETIEAKAAVAEYQRLSEDVFPDLQLGLLHGRMPAAEKDKVMRRFRSGELDILVSTPVVEVGIDVPNATVMLVESADRFGLSQLHQFRGRVGRGQEQSYCMLLAQNPSEVARQRLDLIEKIQDGFELAEEDLRLRGPGEFFGTRQSGLPDLRMAKLSDVGLLELARSEAIKLFQIDPSLDKPEHHLLAKELARVWTQAGEWS</sequence>
<dbReference type="InterPro" id="IPR045562">
    <property type="entry name" value="RecG_dom3_C"/>
</dbReference>
<dbReference type="PANTHER" id="PTHR47964">
    <property type="entry name" value="ATP-DEPENDENT DNA HELICASE HOMOLOG RECG, CHLOROPLASTIC"/>
    <property type="match status" value="1"/>
</dbReference>
<evidence type="ECO:0000256" key="1">
    <source>
        <dbReference type="ARBA" id="ARBA00022741"/>
    </source>
</evidence>
<evidence type="ECO:0000256" key="5">
    <source>
        <dbReference type="ARBA" id="ARBA00022840"/>
    </source>
</evidence>
<dbReference type="InterPro" id="IPR027417">
    <property type="entry name" value="P-loop_NTPase"/>
</dbReference>
<keyword evidence="5" id="KW-0067">ATP-binding</keyword>
<reference evidence="10" key="1">
    <citation type="journal article" date="2015" name="Nature">
        <title>Complex archaea that bridge the gap between prokaryotes and eukaryotes.</title>
        <authorList>
            <person name="Spang A."/>
            <person name="Saw J.H."/>
            <person name="Jorgensen S.L."/>
            <person name="Zaremba-Niedzwiedzka K."/>
            <person name="Martijn J."/>
            <person name="Lind A.E."/>
            <person name="van Eijk R."/>
            <person name="Schleper C."/>
            <person name="Guy L."/>
            <person name="Ettema T.J."/>
        </authorList>
    </citation>
    <scope>NUCLEOTIDE SEQUENCE</scope>
</reference>
<keyword evidence="3" id="KW-0378">Hydrolase</keyword>
<dbReference type="InterPro" id="IPR001650">
    <property type="entry name" value="Helicase_C-like"/>
</dbReference>
<dbReference type="GO" id="GO:0005524">
    <property type="term" value="F:ATP binding"/>
    <property type="evidence" value="ECO:0007669"/>
    <property type="project" value="UniProtKB-KW"/>
</dbReference>
<dbReference type="GO" id="GO:0016787">
    <property type="term" value="F:hydrolase activity"/>
    <property type="evidence" value="ECO:0007669"/>
    <property type="project" value="UniProtKB-KW"/>
</dbReference>
<keyword evidence="2" id="KW-0227">DNA damage</keyword>
<dbReference type="PANTHER" id="PTHR47964:SF1">
    <property type="entry name" value="ATP-DEPENDENT DNA HELICASE HOMOLOG RECG, CHLOROPLASTIC"/>
    <property type="match status" value="1"/>
</dbReference>
<keyword evidence="7" id="KW-0234">DNA repair</keyword>
<dbReference type="PROSITE" id="PS51194">
    <property type="entry name" value="HELICASE_CTER"/>
    <property type="match status" value="1"/>
</dbReference>